<evidence type="ECO:0000313" key="3">
    <source>
        <dbReference type="Proteomes" id="UP001295740"/>
    </source>
</evidence>
<accession>A0AAI8YH80</accession>
<dbReference type="AlphaFoldDB" id="A0AAI8YH80"/>
<feature type="compositionally biased region" description="Polar residues" evidence="1">
    <location>
        <begin position="8"/>
        <end position="19"/>
    </location>
</feature>
<name>A0AAI8YH80_9PEZI</name>
<feature type="region of interest" description="Disordered" evidence="1">
    <location>
        <begin position="1"/>
        <end position="26"/>
    </location>
</feature>
<protein>
    <submittedName>
        <fullName evidence="2">Uu.00g120300.m01.CDS01</fullName>
    </submittedName>
</protein>
<evidence type="ECO:0000313" key="2">
    <source>
        <dbReference type="EMBL" id="CAJ2504636.1"/>
    </source>
</evidence>
<organism evidence="2 3">
    <name type="scientific">Anthostomella pinea</name>
    <dbReference type="NCBI Taxonomy" id="933095"/>
    <lineage>
        <taxon>Eukaryota</taxon>
        <taxon>Fungi</taxon>
        <taxon>Dikarya</taxon>
        <taxon>Ascomycota</taxon>
        <taxon>Pezizomycotina</taxon>
        <taxon>Sordariomycetes</taxon>
        <taxon>Xylariomycetidae</taxon>
        <taxon>Xylariales</taxon>
        <taxon>Xylariaceae</taxon>
        <taxon>Anthostomella</taxon>
    </lineage>
</organism>
<keyword evidence="3" id="KW-1185">Reference proteome</keyword>
<evidence type="ECO:0000256" key="1">
    <source>
        <dbReference type="SAM" id="MobiDB-lite"/>
    </source>
</evidence>
<reference evidence="2" key="1">
    <citation type="submission" date="2023-10" db="EMBL/GenBank/DDBJ databases">
        <authorList>
            <person name="Hackl T."/>
        </authorList>
    </citation>
    <scope>NUCLEOTIDE SEQUENCE</scope>
</reference>
<dbReference type="EMBL" id="CAUWAG010000007">
    <property type="protein sequence ID" value="CAJ2504636.1"/>
    <property type="molecule type" value="Genomic_DNA"/>
</dbReference>
<gene>
    <name evidence="2" type="ORF">KHLLAP_LOCUS5104</name>
</gene>
<comment type="caution">
    <text evidence="2">The sequence shown here is derived from an EMBL/GenBank/DDBJ whole genome shotgun (WGS) entry which is preliminary data.</text>
</comment>
<dbReference type="Proteomes" id="UP001295740">
    <property type="component" value="Unassembled WGS sequence"/>
</dbReference>
<proteinExistence type="predicted"/>
<sequence>MSPKDVEQPTTAKTTSDHSGNSHKHGTSATFLVCSKALARASRAWKCLLYGGFLESKPADGSQWTVRLPEDKPEPMTVVLHLIHGRFRHCPATDKITVEQLYEIKVLTNKYGLTYRLRPWAQAWVRELKAEAKTRNLLSGFLERCLWITWELGDEKLFKALAERIAAKSYDDDGRLFCHLLPKEPRFEGVLEPDMNGWIPETRIRMVESLLPPLRDFFADPLAAMEALRKGGRCADSNCSILILGSLLKSLSQLQLWPLRRASAYRKRPCLLEWDIRQRLDIRTQKDHDLCRKVFFQIWDGKWIGNHRTELGNSVKKHLESQREQSGLA</sequence>